<comment type="caution">
    <text evidence="1">The sequence shown here is derived from an EMBL/GenBank/DDBJ whole genome shotgun (WGS) entry which is preliminary data.</text>
</comment>
<dbReference type="AlphaFoldDB" id="A0A4C1U8N5"/>
<dbReference type="EMBL" id="BGZK01000143">
    <property type="protein sequence ID" value="GBP22745.1"/>
    <property type="molecule type" value="Genomic_DNA"/>
</dbReference>
<name>A0A4C1U8N5_EUMVA</name>
<dbReference type="Proteomes" id="UP000299102">
    <property type="component" value="Unassembled WGS sequence"/>
</dbReference>
<gene>
    <name evidence="1" type="ORF">EVAR_13535_1</name>
</gene>
<accession>A0A4C1U8N5</accession>
<proteinExistence type="predicted"/>
<reference evidence="1 2" key="1">
    <citation type="journal article" date="2019" name="Commun. Biol.">
        <title>The bagworm genome reveals a unique fibroin gene that provides high tensile strength.</title>
        <authorList>
            <person name="Kono N."/>
            <person name="Nakamura H."/>
            <person name="Ohtoshi R."/>
            <person name="Tomita M."/>
            <person name="Numata K."/>
            <person name="Arakawa K."/>
        </authorList>
    </citation>
    <scope>NUCLEOTIDE SEQUENCE [LARGE SCALE GENOMIC DNA]</scope>
</reference>
<evidence type="ECO:0000313" key="1">
    <source>
        <dbReference type="EMBL" id="GBP22745.1"/>
    </source>
</evidence>
<evidence type="ECO:0000313" key="2">
    <source>
        <dbReference type="Proteomes" id="UP000299102"/>
    </source>
</evidence>
<keyword evidence="2" id="KW-1185">Reference proteome</keyword>
<sequence>MSYELTDLLQASGSRRKRACMLATKKQSMDTRKPFAVFWVVIGYLMEEEEVSGGSRSHWRRRMESEGVGDVVSVDSVRSVLTRLIISLVLDFGSITVTITVVSSPQTAPG</sequence>
<protein>
    <submittedName>
        <fullName evidence="1">Uncharacterized protein</fullName>
    </submittedName>
</protein>
<organism evidence="1 2">
    <name type="scientific">Eumeta variegata</name>
    <name type="common">Bagworm moth</name>
    <name type="synonym">Eumeta japonica</name>
    <dbReference type="NCBI Taxonomy" id="151549"/>
    <lineage>
        <taxon>Eukaryota</taxon>
        <taxon>Metazoa</taxon>
        <taxon>Ecdysozoa</taxon>
        <taxon>Arthropoda</taxon>
        <taxon>Hexapoda</taxon>
        <taxon>Insecta</taxon>
        <taxon>Pterygota</taxon>
        <taxon>Neoptera</taxon>
        <taxon>Endopterygota</taxon>
        <taxon>Lepidoptera</taxon>
        <taxon>Glossata</taxon>
        <taxon>Ditrysia</taxon>
        <taxon>Tineoidea</taxon>
        <taxon>Psychidae</taxon>
        <taxon>Oiketicinae</taxon>
        <taxon>Eumeta</taxon>
    </lineage>
</organism>